<evidence type="ECO:0000256" key="2">
    <source>
        <dbReference type="ARBA" id="ARBA00022670"/>
    </source>
</evidence>
<evidence type="ECO:0000259" key="8">
    <source>
        <dbReference type="SMART" id="SM00645"/>
    </source>
</evidence>
<name>A0AAQ3TR07_PASNO</name>
<dbReference type="SMART" id="SM00848">
    <property type="entry name" value="Inhibitor_I29"/>
    <property type="match status" value="1"/>
</dbReference>
<dbReference type="Gene3D" id="3.90.70.10">
    <property type="entry name" value="Cysteine proteinases"/>
    <property type="match status" value="1"/>
</dbReference>
<organism evidence="10 11">
    <name type="scientific">Paspalum notatum var. saurae</name>
    <dbReference type="NCBI Taxonomy" id="547442"/>
    <lineage>
        <taxon>Eukaryota</taxon>
        <taxon>Viridiplantae</taxon>
        <taxon>Streptophyta</taxon>
        <taxon>Embryophyta</taxon>
        <taxon>Tracheophyta</taxon>
        <taxon>Spermatophyta</taxon>
        <taxon>Magnoliopsida</taxon>
        <taxon>Liliopsida</taxon>
        <taxon>Poales</taxon>
        <taxon>Poaceae</taxon>
        <taxon>PACMAD clade</taxon>
        <taxon>Panicoideae</taxon>
        <taxon>Andropogonodae</taxon>
        <taxon>Paspaleae</taxon>
        <taxon>Paspalinae</taxon>
        <taxon>Paspalum</taxon>
    </lineage>
</organism>
<dbReference type="InterPro" id="IPR000169">
    <property type="entry name" value="Pept_cys_AS"/>
</dbReference>
<dbReference type="PRINTS" id="PR00705">
    <property type="entry name" value="PAPAIN"/>
</dbReference>
<dbReference type="FunFam" id="3.90.70.10:FF:000068">
    <property type="entry name" value="Cysteine protease 1"/>
    <property type="match status" value="1"/>
</dbReference>
<accession>A0AAQ3TR07</accession>
<dbReference type="EMBL" id="CP144750">
    <property type="protein sequence ID" value="WVZ78824.1"/>
    <property type="molecule type" value="Genomic_DNA"/>
</dbReference>
<evidence type="ECO:0008006" key="12">
    <source>
        <dbReference type="Google" id="ProtNLM"/>
    </source>
</evidence>
<evidence type="ECO:0000313" key="10">
    <source>
        <dbReference type="EMBL" id="WVZ78824.1"/>
    </source>
</evidence>
<feature type="chain" id="PRO_5042836581" description="Cysteine protease" evidence="7">
    <location>
        <begin position="21"/>
        <end position="373"/>
    </location>
</feature>
<feature type="domain" description="Peptidase C1A papain C-terminal" evidence="8">
    <location>
        <begin position="141"/>
        <end position="355"/>
    </location>
</feature>
<feature type="domain" description="Cathepsin propeptide inhibitor" evidence="9">
    <location>
        <begin position="39"/>
        <end position="100"/>
    </location>
</feature>
<dbReference type="Pfam" id="PF08246">
    <property type="entry name" value="Inhibitor_I29"/>
    <property type="match status" value="1"/>
</dbReference>
<keyword evidence="2" id="KW-0645">Protease</keyword>
<keyword evidence="6" id="KW-1015">Disulfide bond</keyword>
<reference evidence="10 11" key="1">
    <citation type="submission" date="2024-02" db="EMBL/GenBank/DDBJ databases">
        <title>High-quality chromosome-scale genome assembly of Pensacola bahiagrass (Paspalum notatum Flugge var. saurae).</title>
        <authorList>
            <person name="Vega J.M."/>
            <person name="Podio M."/>
            <person name="Orjuela J."/>
            <person name="Siena L.A."/>
            <person name="Pessino S.C."/>
            <person name="Combes M.C."/>
            <person name="Mariac C."/>
            <person name="Albertini E."/>
            <person name="Pupilli F."/>
            <person name="Ortiz J.P.A."/>
            <person name="Leblanc O."/>
        </authorList>
    </citation>
    <scope>NUCLEOTIDE SEQUENCE [LARGE SCALE GENOMIC DNA]</scope>
    <source>
        <strain evidence="10">R1</strain>
        <tissue evidence="10">Leaf</tissue>
    </source>
</reference>
<proteinExistence type="inferred from homology"/>
<evidence type="ECO:0000259" key="9">
    <source>
        <dbReference type="SMART" id="SM00848"/>
    </source>
</evidence>
<dbReference type="Pfam" id="PF00112">
    <property type="entry name" value="Peptidase_C1"/>
    <property type="match status" value="1"/>
</dbReference>
<dbReference type="InterPro" id="IPR025661">
    <property type="entry name" value="Pept_asp_AS"/>
</dbReference>
<evidence type="ECO:0000313" key="11">
    <source>
        <dbReference type="Proteomes" id="UP001341281"/>
    </source>
</evidence>
<dbReference type="PROSITE" id="PS00139">
    <property type="entry name" value="THIOL_PROTEASE_CYS"/>
    <property type="match status" value="1"/>
</dbReference>
<dbReference type="GO" id="GO:0008234">
    <property type="term" value="F:cysteine-type peptidase activity"/>
    <property type="evidence" value="ECO:0007669"/>
    <property type="project" value="UniProtKB-KW"/>
</dbReference>
<evidence type="ECO:0000256" key="3">
    <source>
        <dbReference type="ARBA" id="ARBA00022729"/>
    </source>
</evidence>
<dbReference type="AlphaFoldDB" id="A0AAQ3TR07"/>
<dbReference type="InterPro" id="IPR025660">
    <property type="entry name" value="Pept_his_AS"/>
</dbReference>
<sequence>MAAAMLAVALSLSLMTAASAAPRVAPPWERADEEVRQLYEAWKLEHRRPGGHAADDDLLRLEVFRHNLRYIDAHNAEADLGLHSFRLGLTPFTDLTLEEFRGRVLGFQSRRGARNHTDAEQDAESTGGRYRYRLPRLGAQVPAAVDWRNSGAVTPVKDQGSCGGCWAFSAVAAMEGINKIVTGKLVSLSEQELVDCDTRSGGCGGGRMDNAFRFVISNGGIDTEDDYGYTAQDGQCDLNKKKKKVVTINSYGLVPRNNENALQMAVAQQPVSVAIEAGGFAFQHYVSGIFDGACGTQLDHGVTAVGYGSAGGKDYWIVKNSWSAKWGESGYIRMTRNVPVPQGKCGIAMDAYYPMKNSKVAMAVESMLETALP</sequence>
<dbReference type="InterPro" id="IPR013128">
    <property type="entry name" value="Peptidase_C1A"/>
</dbReference>
<keyword evidence="11" id="KW-1185">Reference proteome</keyword>
<dbReference type="InterPro" id="IPR013201">
    <property type="entry name" value="Prot_inhib_I29"/>
</dbReference>
<comment type="similarity">
    <text evidence="1">Belongs to the peptidase C1 family.</text>
</comment>
<evidence type="ECO:0000256" key="5">
    <source>
        <dbReference type="ARBA" id="ARBA00022807"/>
    </source>
</evidence>
<dbReference type="InterPro" id="IPR038765">
    <property type="entry name" value="Papain-like_cys_pep_sf"/>
</dbReference>
<keyword evidence="5" id="KW-0788">Thiol protease</keyword>
<keyword evidence="4" id="KW-0378">Hydrolase</keyword>
<dbReference type="SUPFAM" id="SSF54001">
    <property type="entry name" value="Cysteine proteinases"/>
    <property type="match status" value="1"/>
</dbReference>
<dbReference type="GO" id="GO:0006508">
    <property type="term" value="P:proteolysis"/>
    <property type="evidence" value="ECO:0007669"/>
    <property type="project" value="UniProtKB-KW"/>
</dbReference>
<dbReference type="PROSITE" id="PS00640">
    <property type="entry name" value="THIOL_PROTEASE_ASN"/>
    <property type="match status" value="1"/>
</dbReference>
<evidence type="ECO:0000256" key="1">
    <source>
        <dbReference type="ARBA" id="ARBA00008455"/>
    </source>
</evidence>
<evidence type="ECO:0000256" key="7">
    <source>
        <dbReference type="SAM" id="SignalP"/>
    </source>
</evidence>
<dbReference type="CDD" id="cd02248">
    <property type="entry name" value="Peptidase_C1A"/>
    <property type="match status" value="1"/>
</dbReference>
<feature type="signal peptide" evidence="7">
    <location>
        <begin position="1"/>
        <end position="20"/>
    </location>
</feature>
<dbReference type="InterPro" id="IPR039417">
    <property type="entry name" value="Peptidase_C1A_papain-like"/>
</dbReference>
<keyword evidence="3 7" id="KW-0732">Signal</keyword>
<protein>
    <recommendedName>
        <fullName evidence="12">Cysteine protease</fullName>
    </recommendedName>
</protein>
<evidence type="ECO:0000256" key="4">
    <source>
        <dbReference type="ARBA" id="ARBA00022801"/>
    </source>
</evidence>
<dbReference type="InterPro" id="IPR000668">
    <property type="entry name" value="Peptidase_C1A_C"/>
</dbReference>
<dbReference type="PANTHER" id="PTHR12411">
    <property type="entry name" value="CYSTEINE PROTEASE FAMILY C1-RELATED"/>
    <property type="match status" value="1"/>
</dbReference>
<dbReference type="Proteomes" id="UP001341281">
    <property type="component" value="Chromosome 06"/>
</dbReference>
<gene>
    <name evidence="10" type="ORF">U9M48_026474</name>
</gene>
<dbReference type="SMART" id="SM00645">
    <property type="entry name" value="Pept_C1"/>
    <property type="match status" value="1"/>
</dbReference>
<dbReference type="PROSITE" id="PS00639">
    <property type="entry name" value="THIOL_PROTEASE_HIS"/>
    <property type="match status" value="1"/>
</dbReference>
<evidence type="ECO:0000256" key="6">
    <source>
        <dbReference type="ARBA" id="ARBA00023157"/>
    </source>
</evidence>